<proteinExistence type="predicted"/>
<dbReference type="PANTHER" id="PTHR12526">
    <property type="entry name" value="GLYCOSYLTRANSFERASE"/>
    <property type="match status" value="1"/>
</dbReference>
<protein>
    <submittedName>
        <fullName evidence="3">Glycosyltransferase</fullName>
    </submittedName>
</protein>
<dbReference type="Gene3D" id="3.40.50.2000">
    <property type="entry name" value="Glycogen Phosphorylase B"/>
    <property type="match status" value="2"/>
</dbReference>
<dbReference type="InterPro" id="IPR028098">
    <property type="entry name" value="Glyco_trans_4-like_N"/>
</dbReference>
<dbReference type="AlphaFoldDB" id="A0A1D9GBL2"/>
<evidence type="ECO:0000259" key="1">
    <source>
        <dbReference type="Pfam" id="PF00534"/>
    </source>
</evidence>
<dbReference type="CDD" id="cd03811">
    <property type="entry name" value="GT4_GT28_WabH-like"/>
    <property type="match status" value="1"/>
</dbReference>
<evidence type="ECO:0000313" key="4">
    <source>
        <dbReference type="Proteomes" id="UP000176944"/>
    </source>
</evidence>
<name>A0A1D9GBL2_MOOP1</name>
<gene>
    <name evidence="3" type="ORF">BJP36_19110</name>
</gene>
<dbReference type="Proteomes" id="UP000176944">
    <property type="component" value="Chromosome"/>
</dbReference>
<reference evidence="4" key="1">
    <citation type="submission" date="2016-10" db="EMBL/GenBank/DDBJ databases">
        <title>Comparative genomics uncovers the prolific and rare metabolic potential of the cyanobacterial genus Moorea.</title>
        <authorList>
            <person name="Leao T."/>
            <person name="Castelao G."/>
            <person name="Korobeynikov A."/>
            <person name="Monroe E.A."/>
            <person name="Podell S."/>
            <person name="Glukhov E."/>
            <person name="Allen E."/>
            <person name="Gerwick W.H."/>
            <person name="Gerwick L."/>
        </authorList>
    </citation>
    <scope>NUCLEOTIDE SEQUENCE [LARGE SCALE GENOMIC DNA]</scope>
    <source>
        <strain evidence="4">JHB</strain>
    </source>
</reference>
<organism evidence="3 4">
    <name type="scientific">Moorena producens (strain JHB)</name>
    <dbReference type="NCBI Taxonomy" id="1454205"/>
    <lineage>
        <taxon>Bacteria</taxon>
        <taxon>Bacillati</taxon>
        <taxon>Cyanobacteriota</taxon>
        <taxon>Cyanophyceae</taxon>
        <taxon>Coleofasciculales</taxon>
        <taxon>Coleofasciculaceae</taxon>
        <taxon>Moorena</taxon>
    </lineage>
</organism>
<dbReference type="GO" id="GO:0016757">
    <property type="term" value="F:glycosyltransferase activity"/>
    <property type="evidence" value="ECO:0007669"/>
    <property type="project" value="InterPro"/>
</dbReference>
<evidence type="ECO:0000259" key="2">
    <source>
        <dbReference type="Pfam" id="PF13439"/>
    </source>
</evidence>
<feature type="domain" description="Glycosyltransferase subfamily 4-like N-terminal" evidence="2">
    <location>
        <begin position="22"/>
        <end position="178"/>
    </location>
</feature>
<feature type="domain" description="Glycosyl transferase family 1" evidence="1">
    <location>
        <begin position="198"/>
        <end position="353"/>
    </location>
</feature>
<evidence type="ECO:0000313" key="3">
    <source>
        <dbReference type="EMBL" id="AOY84770.2"/>
    </source>
</evidence>
<sequence length="369" mass="40674">MIYKRMMDTRHIAFFLPALYDGGAERVTVNLLKGMLEKDVQLDLVLASADGPYLSQVPKEVRLVNLAAGRVVKAIQPLSRYLQQNRPSALVSHLAHANVIAVAAKELARTKTRLVLVEHNTLSASKSQLMRAKLVPPLMKWFYPRADEIVGVSQAVARDLECQLGFDQGKVREIYNPVVNHQLITKSKMPVSHPWFRKDAPPVFLAVGRLSPQKDFLTLIQAFARLRKKMIARLVILGEGESRGELEATINRLGIAADVSMPGFVENPYAYMSKANALVLSSRWEGLPTVLIEAMACGCQVIATDCPSGPAEILSAGQYGILVPVGDSAALSLAMLQVLKSPLNQDKLMERARYFSTERAVSEYLAILN</sequence>
<dbReference type="EMBL" id="CP017708">
    <property type="protein sequence ID" value="AOY84770.2"/>
    <property type="molecule type" value="Genomic_DNA"/>
</dbReference>
<accession>A0A1D9GBL2</accession>
<dbReference type="Pfam" id="PF00534">
    <property type="entry name" value="Glycos_transf_1"/>
    <property type="match status" value="1"/>
</dbReference>
<dbReference type="SUPFAM" id="SSF53756">
    <property type="entry name" value="UDP-Glycosyltransferase/glycogen phosphorylase"/>
    <property type="match status" value="1"/>
</dbReference>
<dbReference type="Pfam" id="PF13439">
    <property type="entry name" value="Glyco_transf_4"/>
    <property type="match status" value="1"/>
</dbReference>
<dbReference type="InterPro" id="IPR001296">
    <property type="entry name" value="Glyco_trans_1"/>
</dbReference>
<dbReference type="PANTHER" id="PTHR12526:SF630">
    <property type="entry name" value="GLYCOSYLTRANSFERASE"/>
    <property type="match status" value="1"/>
</dbReference>